<accession>A0A5C5XB73</accession>
<dbReference type="PROSITE" id="PS51257">
    <property type="entry name" value="PROKAR_LIPOPROTEIN"/>
    <property type="match status" value="1"/>
</dbReference>
<dbReference type="EMBL" id="SJPG01000001">
    <property type="protein sequence ID" value="TWT60064.1"/>
    <property type="molecule type" value="Genomic_DNA"/>
</dbReference>
<evidence type="ECO:0000313" key="3">
    <source>
        <dbReference type="Proteomes" id="UP000316095"/>
    </source>
</evidence>
<keyword evidence="3" id="KW-1185">Reference proteome</keyword>
<reference evidence="2 3" key="1">
    <citation type="submission" date="2019-02" db="EMBL/GenBank/DDBJ databases">
        <title>Deep-cultivation of Planctomycetes and their phenomic and genomic characterization uncovers novel biology.</title>
        <authorList>
            <person name="Wiegand S."/>
            <person name="Jogler M."/>
            <person name="Boedeker C."/>
            <person name="Pinto D."/>
            <person name="Vollmers J."/>
            <person name="Rivas-Marin E."/>
            <person name="Kohn T."/>
            <person name="Peeters S.H."/>
            <person name="Heuer A."/>
            <person name="Rast P."/>
            <person name="Oberbeckmann S."/>
            <person name="Bunk B."/>
            <person name="Jeske O."/>
            <person name="Meyerdierks A."/>
            <person name="Storesund J.E."/>
            <person name="Kallscheuer N."/>
            <person name="Luecker S."/>
            <person name="Lage O.M."/>
            <person name="Pohl T."/>
            <person name="Merkel B.J."/>
            <person name="Hornburger P."/>
            <person name="Mueller R.-W."/>
            <person name="Bruemmer F."/>
            <person name="Labrenz M."/>
            <person name="Spormann A.M."/>
            <person name="Op Den Camp H."/>
            <person name="Overmann J."/>
            <person name="Amann R."/>
            <person name="Jetten M.S.M."/>
            <person name="Mascher T."/>
            <person name="Medema M.H."/>
            <person name="Devos D.P."/>
            <person name="Kaster A.-K."/>
            <person name="Ovreas L."/>
            <person name="Rohde M."/>
            <person name="Galperin M.Y."/>
            <person name="Jogler C."/>
        </authorList>
    </citation>
    <scope>NUCLEOTIDE SEQUENCE [LARGE SCALE GENOMIC DNA]</scope>
    <source>
        <strain evidence="2 3">Pan54</strain>
    </source>
</reference>
<dbReference type="RefSeq" id="WP_146502225.1">
    <property type="nucleotide sequence ID" value="NZ_SJPG01000001.1"/>
</dbReference>
<feature type="region of interest" description="Disordered" evidence="1">
    <location>
        <begin position="113"/>
        <end position="134"/>
    </location>
</feature>
<gene>
    <name evidence="2" type="ORF">Pan54_07760</name>
</gene>
<comment type="caution">
    <text evidence="2">The sequence shown here is derived from an EMBL/GenBank/DDBJ whole genome shotgun (WGS) entry which is preliminary data.</text>
</comment>
<evidence type="ECO:0000313" key="2">
    <source>
        <dbReference type="EMBL" id="TWT60064.1"/>
    </source>
</evidence>
<evidence type="ECO:0008006" key="4">
    <source>
        <dbReference type="Google" id="ProtNLM"/>
    </source>
</evidence>
<organism evidence="2 3">
    <name type="scientific">Rubinisphaera italica</name>
    <dbReference type="NCBI Taxonomy" id="2527969"/>
    <lineage>
        <taxon>Bacteria</taxon>
        <taxon>Pseudomonadati</taxon>
        <taxon>Planctomycetota</taxon>
        <taxon>Planctomycetia</taxon>
        <taxon>Planctomycetales</taxon>
        <taxon>Planctomycetaceae</taxon>
        <taxon>Rubinisphaera</taxon>
    </lineage>
</organism>
<dbReference type="OrthoDB" id="215812at2"/>
<proteinExistence type="predicted"/>
<sequence>MRIVILGIFSGLLLGLSGCQCYRTTAIYSSIIDAYADTKLALDPLYVPGLDVSRIGMPDWRRFGFNRALCPCSKDCKCPTCRGCDPVYYPAEYRMKYWAALSEKQDREQRGEIAFPEPSETPEAELIPLPMPVK</sequence>
<name>A0A5C5XB73_9PLAN</name>
<dbReference type="AlphaFoldDB" id="A0A5C5XB73"/>
<evidence type="ECO:0000256" key="1">
    <source>
        <dbReference type="SAM" id="MobiDB-lite"/>
    </source>
</evidence>
<dbReference type="Proteomes" id="UP000316095">
    <property type="component" value="Unassembled WGS sequence"/>
</dbReference>
<protein>
    <recommendedName>
        <fullName evidence="4">Lipoprotein</fullName>
    </recommendedName>
</protein>